<evidence type="ECO:0000256" key="1">
    <source>
        <dbReference type="SAM" id="MobiDB-lite"/>
    </source>
</evidence>
<protein>
    <submittedName>
        <fullName evidence="2">Uncharacterized protein</fullName>
    </submittedName>
</protein>
<accession>A0A4C1T046</accession>
<reference evidence="2 3" key="1">
    <citation type="journal article" date="2019" name="Commun. Biol.">
        <title>The bagworm genome reveals a unique fibroin gene that provides high tensile strength.</title>
        <authorList>
            <person name="Kono N."/>
            <person name="Nakamura H."/>
            <person name="Ohtoshi R."/>
            <person name="Tomita M."/>
            <person name="Numata K."/>
            <person name="Arakawa K."/>
        </authorList>
    </citation>
    <scope>NUCLEOTIDE SEQUENCE [LARGE SCALE GENOMIC DNA]</scope>
</reference>
<evidence type="ECO:0000313" key="3">
    <source>
        <dbReference type="Proteomes" id="UP000299102"/>
    </source>
</evidence>
<evidence type="ECO:0000313" key="2">
    <source>
        <dbReference type="EMBL" id="GBP06808.1"/>
    </source>
</evidence>
<comment type="caution">
    <text evidence="2">The sequence shown here is derived from an EMBL/GenBank/DDBJ whole genome shotgun (WGS) entry which is preliminary data.</text>
</comment>
<feature type="region of interest" description="Disordered" evidence="1">
    <location>
        <begin position="184"/>
        <end position="216"/>
    </location>
</feature>
<feature type="compositionally biased region" description="Low complexity" evidence="1">
    <location>
        <begin position="1"/>
        <end position="17"/>
    </location>
</feature>
<dbReference type="Proteomes" id="UP000299102">
    <property type="component" value="Unassembled WGS sequence"/>
</dbReference>
<organism evidence="2 3">
    <name type="scientific">Eumeta variegata</name>
    <name type="common">Bagworm moth</name>
    <name type="synonym">Eumeta japonica</name>
    <dbReference type="NCBI Taxonomy" id="151549"/>
    <lineage>
        <taxon>Eukaryota</taxon>
        <taxon>Metazoa</taxon>
        <taxon>Ecdysozoa</taxon>
        <taxon>Arthropoda</taxon>
        <taxon>Hexapoda</taxon>
        <taxon>Insecta</taxon>
        <taxon>Pterygota</taxon>
        <taxon>Neoptera</taxon>
        <taxon>Endopterygota</taxon>
        <taxon>Lepidoptera</taxon>
        <taxon>Glossata</taxon>
        <taxon>Ditrysia</taxon>
        <taxon>Tineoidea</taxon>
        <taxon>Psychidae</taxon>
        <taxon>Oiketicinae</taxon>
        <taxon>Eumeta</taxon>
    </lineage>
</organism>
<feature type="region of interest" description="Disordered" evidence="1">
    <location>
        <begin position="1"/>
        <end position="24"/>
    </location>
</feature>
<name>A0A4C1T046_EUMVA</name>
<feature type="region of interest" description="Disordered" evidence="1">
    <location>
        <begin position="256"/>
        <end position="275"/>
    </location>
</feature>
<keyword evidence="3" id="KW-1185">Reference proteome</keyword>
<dbReference type="AlphaFoldDB" id="A0A4C1T046"/>
<sequence>MSFAPRAGGPPATAAAREGGGGAARCDAVTRPTYGHRKLLDAYASARIASVSSPVGRLRSAEVDSVPSRSLQPRVKKSAALSAAACTTMWITLIGGSARAPAPAARKDGTRTLRTEIHSGYLRCESRVSQKLASNGKGQTWLRTDLARLKVRRATVCRSLLVPADRARRPERRAAPYSYTTSAVFRSKDARTRGGARRGRAPRDRTAGPSRARAVPKVIHDAMRDRRRSALVSAALEWMSAGCPRPPAVRVPPVAAVHASGRRRRRPSRALEYTS</sequence>
<dbReference type="EMBL" id="BGZK01000023">
    <property type="protein sequence ID" value="GBP06808.1"/>
    <property type="molecule type" value="Genomic_DNA"/>
</dbReference>
<gene>
    <name evidence="2" type="ORF">EVAR_92725_1</name>
</gene>
<proteinExistence type="predicted"/>